<organism evidence="1 2">
    <name type="scientific">Mucilaginibacter robiniae</name>
    <dbReference type="NCBI Taxonomy" id="2728022"/>
    <lineage>
        <taxon>Bacteria</taxon>
        <taxon>Pseudomonadati</taxon>
        <taxon>Bacteroidota</taxon>
        <taxon>Sphingobacteriia</taxon>
        <taxon>Sphingobacteriales</taxon>
        <taxon>Sphingobacteriaceae</taxon>
        <taxon>Mucilaginibacter</taxon>
    </lineage>
</organism>
<evidence type="ECO:0000313" key="2">
    <source>
        <dbReference type="Proteomes" id="UP000503278"/>
    </source>
</evidence>
<dbReference type="Proteomes" id="UP000503278">
    <property type="component" value="Chromosome"/>
</dbReference>
<reference evidence="1 2" key="1">
    <citation type="submission" date="2020-04" db="EMBL/GenBank/DDBJ databases">
        <title>Genome sequencing of novel species.</title>
        <authorList>
            <person name="Heo J."/>
            <person name="Kim S.-J."/>
            <person name="Kim J.-S."/>
            <person name="Hong S.-B."/>
            <person name="Kwon S.-W."/>
        </authorList>
    </citation>
    <scope>NUCLEOTIDE SEQUENCE [LARGE SCALE GENOMIC DNA]</scope>
    <source>
        <strain evidence="1 2">F39-2</strain>
    </source>
</reference>
<name>A0A7L5E151_9SPHI</name>
<dbReference type="AlphaFoldDB" id="A0A7L5E151"/>
<sequence length="50" mass="5646">MIGDNTMDMGQFHQFVPADRKAFSILLLMPKVHEAHIQAEVPDGDPLIRN</sequence>
<dbReference type="EMBL" id="CP051682">
    <property type="protein sequence ID" value="QJD96107.1"/>
    <property type="molecule type" value="Genomic_DNA"/>
</dbReference>
<protein>
    <submittedName>
        <fullName evidence="1">Uncharacterized protein</fullName>
    </submittedName>
</protein>
<evidence type="ECO:0000313" key="1">
    <source>
        <dbReference type="EMBL" id="QJD96107.1"/>
    </source>
</evidence>
<proteinExistence type="predicted"/>
<gene>
    <name evidence="1" type="ORF">HH214_09580</name>
</gene>
<keyword evidence="2" id="KW-1185">Reference proteome</keyword>
<accession>A0A7L5E151</accession>
<dbReference type="KEGG" id="mrob:HH214_09580"/>
<dbReference type="RefSeq" id="WP_169607210.1">
    <property type="nucleotide sequence ID" value="NZ_CP051682.1"/>
</dbReference>